<dbReference type="Gene3D" id="3.30.300.160">
    <property type="entry name" value="Type II secretion system, protein E, N-terminal domain"/>
    <property type="match status" value="1"/>
</dbReference>
<dbReference type="PANTHER" id="PTHR30258">
    <property type="entry name" value="TYPE II SECRETION SYSTEM PROTEIN GSPE-RELATED"/>
    <property type="match status" value="1"/>
</dbReference>
<dbReference type="FunFam" id="3.40.50.300:FF:000398">
    <property type="entry name" value="Type IV pilus assembly ATPase PilB"/>
    <property type="match status" value="1"/>
</dbReference>
<name>A0A4R5LUR2_9GAMM</name>
<keyword evidence="3" id="KW-0963">Cytoplasm</keyword>
<comment type="caution">
    <text evidence="7">The sequence shown here is derived from an EMBL/GenBank/DDBJ whole genome shotgun (WGS) entry which is preliminary data.</text>
</comment>
<dbReference type="SUPFAM" id="SSF52540">
    <property type="entry name" value="P-loop containing nucleoside triphosphate hydrolases"/>
    <property type="match status" value="1"/>
</dbReference>
<keyword evidence="8" id="KW-1185">Reference proteome</keyword>
<dbReference type="Proteomes" id="UP000295554">
    <property type="component" value="Unassembled WGS sequence"/>
</dbReference>
<dbReference type="OrthoDB" id="9804785at2"/>
<keyword evidence="4" id="KW-0547">Nucleotide-binding</keyword>
<feature type="domain" description="Bacterial type II secretion system protein E" evidence="6">
    <location>
        <begin position="389"/>
        <end position="403"/>
    </location>
</feature>
<evidence type="ECO:0000256" key="4">
    <source>
        <dbReference type="ARBA" id="ARBA00022741"/>
    </source>
</evidence>
<dbReference type="SUPFAM" id="SSF160246">
    <property type="entry name" value="EspE N-terminal domain-like"/>
    <property type="match status" value="1"/>
</dbReference>
<dbReference type="EMBL" id="SMSE01000001">
    <property type="protein sequence ID" value="TDG15067.1"/>
    <property type="molecule type" value="Genomic_DNA"/>
</dbReference>
<accession>A0A4R5LUR2</accession>
<reference evidence="7 8" key="1">
    <citation type="submission" date="2019-03" db="EMBL/GenBank/DDBJ databases">
        <title>Seongchinamella monodicae gen. nov., sp. nov., a novel member of the Gammaproteobacteria isolated from a tidal mudflat of beach.</title>
        <authorList>
            <person name="Yang H.G."/>
            <person name="Kang J.W."/>
            <person name="Lee S.D."/>
        </authorList>
    </citation>
    <scope>NUCLEOTIDE SEQUENCE [LARGE SCALE GENOMIC DNA]</scope>
    <source>
        <strain evidence="7 8">GH4-78</strain>
    </source>
</reference>
<dbReference type="Gene3D" id="3.40.50.300">
    <property type="entry name" value="P-loop containing nucleotide triphosphate hydrolases"/>
    <property type="match status" value="1"/>
</dbReference>
<dbReference type="InterPro" id="IPR007831">
    <property type="entry name" value="T2SS_GspE_N"/>
</dbReference>
<dbReference type="FunFam" id="3.30.450.90:FF:000001">
    <property type="entry name" value="Type II secretion system ATPase GspE"/>
    <property type="match status" value="1"/>
</dbReference>
<comment type="similarity">
    <text evidence="2">Belongs to the GSP E family.</text>
</comment>
<evidence type="ECO:0000256" key="2">
    <source>
        <dbReference type="ARBA" id="ARBA00006611"/>
    </source>
</evidence>
<dbReference type="InterPro" id="IPR027417">
    <property type="entry name" value="P-loop_NTPase"/>
</dbReference>
<sequence length="571" mass="62619">MNDKGIGQLSGLAGRLVAEGLISAEEASQAQREASMEQVPLVSYLVEKKNVDSRRLAAVASQEFGVPQFDATCFDLTVIPQGVVQVELVIKHHALPLFRRGNRLFIAVSDPTNLAALDEIKFHTGINTDAVLLEERALTKMINTWVDTQDTLSDGLDAIDAEDLEGIDVSSGEGDADEGNDAVDETPIVRFVNKVLIDAIKQGASDIHFEPYEHDYRVRFRTDGVLREMVRPPRNLSARLAARLKVMSQMDISERRIPQDGRIQMKLSRNRAIDFRVNTLPTLFGEKIVLRILDPSSAQLGIDALGYEPEQKELYLKALNQPQGMILVTGPTGSGKTVSLYTGLNILNTPERNISTAEDPVEINLAGINQVHVNPKVGLNFAEALRSFLRQDPDIIMVGEIRDLETAEIAIKAAQTGHLVLSTLHTNSAAETITRMLNMGVPSFNLATSVDLIIAQRLARRLCKECAVPADEIPHDTLINEGFSEAQLADARIMKAVGCDLCNDGYKGRVGIYEVVRITPKIASLIMEEGNSIQIQEAATREGFNTLRTSALRKVAQGITSLEEANRITVD</sequence>
<evidence type="ECO:0000256" key="3">
    <source>
        <dbReference type="ARBA" id="ARBA00022490"/>
    </source>
</evidence>
<evidence type="ECO:0000313" key="7">
    <source>
        <dbReference type="EMBL" id="TDG15067.1"/>
    </source>
</evidence>
<dbReference type="AlphaFoldDB" id="A0A4R5LUR2"/>
<evidence type="ECO:0000313" key="8">
    <source>
        <dbReference type="Proteomes" id="UP000295554"/>
    </source>
</evidence>
<organism evidence="7 8">
    <name type="scientific">Seongchinamella unica</name>
    <dbReference type="NCBI Taxonomy" id="2547392"/>
    <lineage>
        <taxon>Bacteria</taxon>
        <taxon>Pseudomonadati</taxon>
        <taxon>Pseudomonadota</taxon>
        <taxon>Gammaproteobacteria</taxon>
        <taxon>Cellvibrionales</taxon>
        <taxon>Halieaceae</taxon>
        <taxon>Seongchinamella</taxon>
    </lineage>
</organism>
<evidence type="ECO:0000256" key="1">
    <source>
        <dbReference type="ARBA" id="ARBA00004496"/>
    </source>
</evidence>
<evidence type="ECO:0000259" key="6">
    <source>
        <dbReference type="PROSITE" id="PS00662"/>
    </source>
</evidence>
<dbReference type="InterPro" id="IPR001482">
    <property type="entry name" value="T2SS/T4SS_dom"/>
</dbReference>
<dbReference type="GO" id="GO:0005886">
    <property type="term" value="C:plasma membrane"/>
    <property type="evidence" value="ECO:0007669"/>
    <property type="project" value="TreeGrafter"/>
</dbReference>
<proteinExistence type="inferred from homology"/>
<dbReference type="Pfam" id="PF05157">
    <property type="entry name" value="MshEN"/>
    <property type="match status" value="1"/>
</dbReference>
<comment type="subcellular location">
    <subcellularLocation>
        <location evidence="1">Cytoplasm</location>
    </subcellularLocation>
</comment>
<dbReference type="PROSITE" id="PS00662">
    <property type="entry name" value="T2SP_E"/>
    <property type="match status" value="1"/>
</dbReference>
<protein>
    <submittedName>
        <fullName evidence="7">Type IV-A pilus assembly ATPase PilB</fullName>
    </submittedName>
</protein>
<dbReference type="PANTHER" id="PTHR30258:SF1">
    <property type="entry name" value="PROTEIN TRANSPORT PROTEIN HOFB HOMOLOG"/>
    <property type="match status" value="1"/>
</dbReference>
<evidence type="ECO:0000256" key="5">
    <source>
        <dbReference type="ARBA" id="ARBA00022840"/>
    </source>
</evidence>
<dbReference type="InterPro" id="IPR013374">
    <property type="entry name" value="ATPase_typ4_pilus-assembl_PilB"/>
</dbReference>
<dbReference type="CDD" id="cd01129">
    <property type="entry name" value="PulE-GspE-like"/>
    <property type="match status" value="1"/>
</dbReference>
<keyword evidence="5" id="KW-0067">ATP-binding</keyword>
<dbReference type="Gene3D" id="3.30.450.90">
    <property type="match status" value="1"/>
</dbReference>
<gene>
    <name evidence="7" type="primary">pilB</name>
    <name evidence="7" type="ORF">E2F43_02165</name>
</gene>
<dbReference type="RefSeq" id="WP_133209229.1">
    <property type="nucleotide sequence ID" value="NZ_SMSE01000001.1"/>
</dbReference>
<dbReference type="GO" id="GO:0009297">
    <property type="term" value="P:pilus assembly"/>
    <property type="evidence" value="ECO:0007669"/>
    <property type="project" value="InterPro"/>
</dbReference>
<dbReference type="NCBIfam" id="TIGR02538">
    <property type="entry name" value="type_IV_pilB"/>
    <property type="match status" value="1"/>
</dbReference>
<dbReference type="InterPro" id="IPR037257">
    <property type="entry name" value="T2SS_E_N_sf"/>
</dbReference>
<dbReference type="GO" id="GO:0005524">
    <property type="term" value="F:ATP binding"/>
    <property type="evidence" value="ECO:0007669"/>
    <property type="project" value="UniProtKB-KW"/>
</dbReference>
<dbReference type="Pfam" id="PF00437">
    <property type="entry name" value="T2SSE"/>
    <property type="match status" value="1"/>
</dbReference>
<dbReference type="GO" id="GO:0016887">
    <property type="term" value="F:ATP hydrolysis activity"/>
    <property type="evidence" value="ECO:0007669"/>
    <property type="project" value="InterPro"/>
</dbReference>
<dbReference type="GO" id="GO:0005737">
    <property type="term" value="C:cytoplasm"/>
    <property type="evidence" value="ECO:0007669"/>
    <property type="project" value="UniProtKB-SubCell"/>
</dbReference>